<sequence>MTKLPPIEQLLPHDKPMILVDRALDVQQDTIHCQVDIAEHNPFFDSTSQTVPAYVGIEFMAQSVAAWSGYHALMKEQAPPIGFLLGSRRYTSECDTFSRGQVLDVYAEKVMEDNGMAVFSARIELQGTVVATCQLNVYVPSEEKLQEMKIRSQQ</sequence>
<dbReference type="Pfam" id="PF22817">
    <property type="entry name" value="ApeP-like"/>
    <property type="match status" value="1"/>
</dbReference>
<dbReference type="SUPFAM" id="SSF54637">
    <property type="entry name" value="Thioesterase/thiol ester dehydrase-isomerase"/>
    <property type="match status" value="1"/>
</dbReference>
<accession>A0A1W6TPK9</accession>
<dbReference type="PIRSF" id="PIRSF020565">
    <property type="entry name" value="3Ho_Ac_ACP_DH_prd"/>
    <property type="match status" value="1"/>
</dbReference>
<dbReference type="InterPro" id="IPR016776">
    <property type="entry name" value="ApeP-like_dehydratase"/>
</dbReference>
<dbReference type="EMBL" id="CP017902">
    <property type="protein sequence ID" value="ARP17751.1"/>
    <property type="molecule type" value="Genomic_DNA"/>
</dbReference>
<dbReference type="RefSeq" id="WP_005388322.1">
    <property type="nucleotide sequence ID" value="NZ_CAJDZJ010000023.1"/>
</dbReference>
<organism evidence="1">
    <name type="scientific">Vibrio alginolyticus</name>
    <dbReference type="NCBI Taxonomy" id="663"/>
    <lineage>
        <taxon>Bacteria</taxon>
        <taxon>Pseudomonadati</taxon>
        <taxon>Pseudomonadota</taxon>
        <taxon>Gammaproteobacteria</taxon>
        <taxon>Vibrionales</taxon>
        <taxon>Vibrionaceae</taxon>
        <taxon>Vibrio</taxon>
    </lineage>
</organism>
<gene>
    <name evidence="1" type="ORF">K05K4_09040</name>
</gene>
<protein>
    <submittedName>
        <fullName evidence="1">(3R)-hydroxymyristoyl-ACP dehydratase</fullName>
    </submittedName>
</protein>
<proteinExistence type="predicted"/>
<dbReference type="CDD" id="cd01289">
    <property type="entry name" value="FabA_like"/>
    <property type="match status" value="1"/>
</dbReference>
<evidence type="ECO:0000313" key="1">
    <source>
        <dbReference type="EMBL" id="ARP17751.1"/>
    </source>
</evidence>
<dbReference type="InterPro" id="IPR029069">
    <property type="entry name" value="HotDog_dom_sf"/>
</dbReference>
<reference evidence="1" key="1">
    <citation type="submission" date="2016-10" db="EMBL/GenBank/DDBJ databases">
        <title>The High Quality Genome of Vibrio alginolyticus K01M1.</title>
        <authorList>
            <person name="Wendling C."/>
            <person name="Chibani C.M."/>
            <person name="Hertel R."/>
            <person name="Sproer C."/>
            <person name="Bunk B."/>
            <person name="Overmann J."/>
            <person name="Roth O."/>
            <person name="Liesegang H."/>
        </authorList>
    </citation>
    <scope>NUCLEOTIDE SEQUENCE</scope>
    <source>
        <strain evidence="1">K05K4</strain>
    </source>
</reference>
<name>A0A1W6TPK9_VIBAL</name>
<dbReference type="Gene3D" id="3.10.129.10">
    <property type="entry name" value="Hotdog Thioesterase"/>
    <property type="match status" value="1"/>
</dbReference>
<dbReference type="AlphaFoldDB" id="A0A1W6TPK9"/>